<dbReference type="GO" id="GO:0005576">
    <property type="term" value="C:extracellular region"/>
    <property type="evidence" value="ECO:0007669"/>
    <property type="project" value="UniProtKB-SubCell"/>
</dbReference>
<dbReference type="SUPFAM" id="SSF69349">
    <property type="entry name" value="Phage fibre proteins"/>
    <property type="match status" value="1"/>
</dbReference>
<evidence type="ECO:0000256" key="2">
    <source>
        <dbReference type="ARBA" id="ARBA00005558"/>
    </source>
</evidence>
<accession>Q39YZ3</accession>
<dbReference type="Gene3D" id="3.55.50.10">
    <property type="entry name" value="Baseplate protein-like domains"/>
    <property type="match status" value="1"/>
</dbReference>
<dbReference type="NCBIfam" id="TIGR03361">
    <property type="entry name" value="VI_Rhs_Vgr"/>
    <property type="match status" value="1"/>
</dbReference>
<keyword evidence="7" id="KW-1185">Reference proteome</keyword>
<dbReference type="Pfam" id="PF06715">
    <property type="entry name" value="Gp5_C"/>
    <property type="match status" value="1"/>
</dbReference>
<dbReference type="KEGG" id="gme:Gmet_0286"/>
<dbReference type="PANTHER" id="PTHR32305">
    <property type="match status" value="1"/>
</dbReference>
<reference evidence="6 7" key="2">
    <citation type="journal article" date="2009" name="BMC Microbiol.">
        <title>The genome sequence of Geobacter metallireducens: features of metabolism, physiology and regulation common and dissimilar to Geobacter sulfurreducens.</title>
        <authorList>
            <person name="Aklujkar M."/>
            <person name="Krushkal J."/>
            <person name="DiBartolo G."/>
            <person name="Lapidus A."/>
            <person name="Land M.L."/>
            <person name="Lovley D.R."/>
        </authorList>
    </citation>
    <scope>NUCLEOTIDE SEQUENCE [LARGE SCALE GENOMIC DNA]</scope>
    <source>
        <strain evidence="7">ATCC 53774 / DSM 7210 / GS-15</strain>
    </source>
</reference>
<dbReference type="STRING" id="269799.Gmet_0286"/>
<dbReference type="InterPro" id="IPR037026">
    <property type="entry name" value="Vgr_OB-fold_dom_sf"/>
</dbReference>
<dbReference type="SUPFAM" id="SSF69279">
    <property type="entry name" value="Phage tail proteins"/>
    <property type="match status" value="2"/>
</dbReference>
<keyword evidence="3" id="KW-0964">Secreted</keyword>
<proteinExistence type="inferred from homology"/>
<dbReference type="Gene3D" id="2.30.110.50">
    <property type="match status" value="1"/>
</dbReference>
<comment type="similarity">
    <text evidence="2">Belongs to the VgrG protein family.</text>
</comment>
<dbReference type="InterPro" id="IPR050708">
    <property type="entry name" value="T6SS_VgrG/RHS"/>
</dbReference>
<dbReference type="InterPro" id="IPR006533">
    <property type="entry name" value="T6SS_Vgr_RhsGE"/>
</dbReference>
<feature type="domain" description="Gp5/Type VI secretion system Vgr protein OB-fold" evidence="4">
    <location>
        <begin position="395"/>
        <end position="461"/>
    </location>
</feature>
<dbReference type="Gene3D" id="2.40.50.230">
    <property type="entry name" value="Gp5 N-terminal domain"/>
    <property type="match status" value="1"/>
</dbReference>
<reference evidence="6 7" key="1">
    <citation type="submission" date="2005-10" db="EMBL/GenBank/DDBJ databases">
        <title>Complete sequence of Geobacter metallireducens GS-15.</title>
        <authorList>
            <consortium name="US DOE Joint Genome Institute"/>
            <person name="Copeland A."/>
            <person name="Lucas S."/>
            <person name="Lapidus A."/>
            <person name="Barry K."/>
            <person name="Detter J.C."/>
            <person name="Glavina T."/>
            <person name="Hammon N."/>
            <person name="Israni S."/>
            <person name="Pitluck S."/>
            <person name="Di Bartolo G."/>
            <person name="Chain P."/>
            <person name="Schmutz J."/>
            <person name="Larimer F."/>
            <person name="Land M."/>
            <person name="Kyrpides N."/>
            <person name="Ivanova N."/>
            <person name="Richardson P."/>
        </authorList>
    </citation>
    <scope>NUCLEOTIDE SEQUENCE [LARGE SCALE GENOMIC DNA]</scope>
    <source>
        <strain evidence="7">ATCC 53774 / DSM 7210 / GS-15</strain>
    </source>
</reference>
<dbReference type="Gene3D" id="4.10.220.110">
    <property type="match status" value="1"/>
</dbReference>
<dbReference type="InterPro" id="IPR017847">
    <property type="entry name" value="T6SS_RhsGE_Vgr_subset"/>
</dbReference>
<name>Q39YZ3_GEOMG</name>
<dbReference type="Proteomes" id="UP000007073">
    <property type="component" value="Chromosome"/>
</dbReference>
<dbReference type="HOGENOM" id="CLU_004121_3_0_7"/>
<dbReference type="InterPro" id="IPR054030">
    <property type="entry name" value="Gp5_Vgr_C"/>
</dbReference>
<feature type="domain" description="Gp5/Type VI secretion system Vgr C-terminal trimerisation" evidence="5">
    <location>
        <begin position="479"/>
        <end position="592"/>
    </location>
</feature>
<evidence type="ECO:0000313" key="6">
    <source>
        <dbReference type="EMBL" id="ABB30531.1"/>
    </source>
</evidence>
<evidence type="ECO:0000256" key="3">
    <source>
        <dbReference type="ARBA" id="ARBA00022525"/>
    </source>
</evidence>
<dbReference type="NCBIfam" id="TIGR01646">
    <property type="entry name" value="vgr_GE"/>
    <property type="match status" value="1"/>
</dbReference>
<dbReference type="EMBL" id="CP000148">
    <property type="protein sequence ID" value="ABB30531.1"/>
    <property type="molecule type" value="Genomic_DNA"/>
</dbReference>
<dbReference type="PANTHER" id="PTHR32305:SF15">
    <property type="entry name" value="PROTEIN RHSA-RELATED"/>
    <property type="match status" value="1"/>
</dbReference>
<dbReference type="Pfam" id="PF05954">
    <property type="entry name" value="Phage_GPD"/>
    <property type="match status" value="1"/>
</dbReference>
<evidence type="ECO:0000259" key="5">
    <source>
        <dbReference type="Pfam" id="PF22178"/>
    </source>
</evidence>
<dbReference type="InterPro" id="IPR010609">
    <property type="entry name" value="Gp5_C"/>
</dbReference>
<dbReference type="eggNOG" id="COG3501">
    <property type="taxonomic scope" value="Bacteria"/>
</dbReference>
<gene>
    <name evidence="6" type="primary">tssI</name>
    <name evidence="6" type="ordered locus">Gmet_0286</name>
</gene>
<evidence type="ECO:0000259" key="4">
    <source>
        <dbReference type="Pfam" id="PF04717"/>
    </source>
</evidence>
<dbReference type="Pfam" id="PF22178">
    <property type="entry name" value="Gp5_trimer_C"/>
    <property type="match status" value="1"/>
</dbReference>
<organism evidence="6 7">
    <name type="scientific">Geobacter metallireducens (strain ATCC 53774 / DSM 7210 / GS-15)</name>
    <dbReference type="NCBI Taxonomy" id="269799"/>
    <lineage>
        <taxon>Bacteria</taxon>
        <taxon>Pseudomonadati</taxon>
        <taxon>Thermodesulfobacteriota</taxon>
        <taxon>Desulfuromonadia</taxon>
        <taxon>Geobacterales</taxon>
        <taxon>Geobacteraceae</taxon>
        <taxon>Geobacter</taxon>
    </lineage>
</organism>
<dbReference type="Pfam" id="PF04717">
    <property type="entry name" value="Phage_base_V"/>
    <property type="match status" value="1"/>
</dbReference>
<comment type="subcellular location">
    <subcellularLocation>
        <location evidence="1">Secreted</location>
    </subcellularLocation>
</comment>
<dbReference type="SUPFAM" id="SSF69255">
    <property type="entry name" value="gp5 N-terminal domain-like"/>
    <property type="match status" value="1"/>
</dbReference>
<dbReference type="AlphaFoldDB" id="Q39YZ3"/>
<sequence>MDILNLFNNSSSATFLFEVSGSAADMSVVSFTANEWMSLPYSVSVAFATPYGIESFDDIIGSEALLTIINKDLLAGGEDRYFHGIVRRLERIGSSSNNYCLYEAEIVPAVFQLSLRKNSRIFQNTMTQDIVKQLLEESGITSDRYRFALQNKERLRKFCVQYRETDLDFVTRLLEEEGMFYFFEHYSDKHVLVISDSSVVHVPINGNPSITFNSNGGMVAETESIYGFTSSQRMTSEVFVHRNFNFKNPSVDMTAKASDSQESKREIYEYPALHVTQERGSALARAHREGLKTMQKQGHGQSSSCRLTPGYNFALIGHDSASLNIEYLIVDVSHSGTQPQSLEEMSQGPFSYGNSFTVIPATTPFRPTATRQKPIVKGIQTAIVVGPKGEEIYADEYGRIKVQFHWDREGRRDEKSSCWLRIGQTWSGNGWGMINIPRIGDEVLVDFIDGDPDRPIIVGSVNNAESPALFSLPANKTQSGIRTRSYPNGGRDNYHELRFEDKKGSEEIYLQSEKDWNILVKNDKTQNVEHDEALHVANNRLKTVGVDQMVQVGANHTEIIGANKSISVGSNKTETVGLNSAETVGLAKELTIGGLYQVSVGGVMNETVIGAKAEEVGVTKAVLVGAHMTEKVAGNRSLTVGQNLSATVSQNTTVKAKAIVLEADDEIIFKTGSSTISLKSSGEIVVTGATITEKASGEIVIKGARTSVN</sequence>
<protein>
    <submittedName>
        <fullName evidence="6">Type VI secretion system needle syringe protein TssI</fullName>
    </submittedName>
</protein>
<evidence type="ECO:0000313" key="7">
    <source>
        <dbReference type="Proteomes" id="UP000007073"/>
    </source>
</evidence>
<evidence type="ECO:0000256" key="1">
    <source>
        <dbReference type="ARBA" id="ARBA00004613"/>
    </source>
</evidence>
<dbReference type="InterPro" id="IPR006531">
    <property type="entry name" value="Gp5/Vgr_OB"/>
</dbReference>